<dbReference type="Pfam" id="PF00535">
    <property type="entry name" value="Glycos_transf_2"/>
    <property type="match status" value="1"/>
</dbReference>
<organism evidence="9 10">
    <name type="scientific">Streptomyces peucetius</name>
    <dbReference type="NCBI Taxonomy" id="1950"/>
    <lineage>
        <taxon>Bacteria</taxon>
        <taxon>Bacillati</taxon>
        <taxon>Actinomycetota</taxon>
        <taxon>Actinomycetes</taxon>
        <taxon>Kitasatosporales</taxon>
        <taxon>Streptomycetaceae</taxon>
        <taxon>Streptomyces</taxon>
    </lineage>
</organism>
<evidence type="ECO:0000256" key="7">
    <source>
        <dbReference type="SAM" id="MobiDB-lite"/>
    </source>
</evidence>
<dbReference type="InterPro" id="IPR043148">
    <property type="entry name" value="TagF_C"/>
</dbReference>
<dbReference type="EMBL" id="CP107567">
    <property type="protein sequence ID" value="UYQ62409.1"/>
    <property type="molecule type" value="Genomic_DNA"/>
</dbReference>
<dbReference type="CDD" id="cd00761">
    <property type="entry name" value="Glyco_tranf_GTA_type"/>
    <property type="match status" value="1"/>
</dbReference>
<evidence type="ECO:0000256" key="1">
    <source>
        <dbReference type="ARBA" id="ARBA00004202"/>
    </source>
</evidence>
<keyword evidence="4" id="KW-0808">Transferase</keyword>
<dbReference type="InterPro" id="IPR051612">
    <property type="entry name" value="Teichoic_Acid_Biosynth"/>
</dbReference>
<comment type="subcellular location">
    <subcellularLocation>
        <location evidence="1">Cell membrane</location>
        <topology evidence="1">Peripheral membrane protein</topology>
    </subcellularLocation>
</comment>
<name>A0ABY6I6P3_STRPE</name>
<sequence>MPRLSVVVPVRRVRGSLRECLESVLSQSFTDFEIIGVADGCPDGSGRLLDEIAGADPRVRAVHLAEPAGPDGRRTAGAEHAKGDYLLFLEGTHVLLPGALRRIADRLTDAADPDLLLFGHLRTPFRGVPQSSRSLSLLKDMGGTEVCTLADRPELLGVAAVCWNRAVRREFHESGPMSFAPGQYGDRPYALGTLAAAGTVAALPVPCVEHRRQRHVPGLAESQDAGSPGERAGQSELVEQFSDLFCALRGTPRFDAVHGPLFDLASRELLETYGTLRRRRRAYVRAVAAFHRDHRPAGHRAADGPRALRLRLLTGGRSGGLRALDGALAVRRALLAVAPAVRKRMGRRLTPLYYRLQRLLPLDRDLAVYSAYWNRGVSCNPAAVHRKAAELAPRVRGVWVVSRQAAAGLPPGIDHVVPGSRRYWAVMARATYFFSNVNFPNHVVKRRGQVHVMTHHGTPLKVMGVGQARYPAAAQGMNFPDLLRRVDRWDFSLSSNPHSTESWASAYPGAVRHLETGYPRNDVLVGAGPDRIRAVRESLGIRPGQRALLYAPTFRDYERTFTCRLDLERVAKALGEDTVLLVRAHYFHEESGLAEHPGIVDVSGHPCAEELYLAADALVTDYSSAMFDYANLDRPIVIHAPDWETYRAVRGVCFDLLSGAPGDTPGAVTRTTDELIRVFSDGTWNGEAARVSRAAFRERFCAFDDGRAAERVVRHVLLGEPGLLPVTPPAERRPVAVPRQAHAPEGDALSAAGRPSR</sequence>
<dbReference type="InterPro" id="IPR029044">
    <property type="entry name" value="Nucleotide-diphossugar_trans"/>
</dbReference>
<dbReference type="SUPFAM" id="SSF53756">
    <property type="entry name" value="UDP-Glycosyltransferase/glycogen phosphorylase"/>
    <property type="match status" value="1"/>
</dbReference>
<keyword evidence="3" id="KW-1003">Cell membrane</keyword>
<dbReference type="Gene3D" id="3.40.50.12580">
    <property type="match status" value="1"/>
</dbReference>
<evidence type="ECO:0000256" key="2">
    <source>
        <dbReference type="ARBA" id="ARBA00010488"/>
    </source>
</evidence>
<protein>
    <submittedName>
        <fullName evidence="9">Bifunctional glycosyltransferase family 2 protein/CDP-glycerol:glycerophosphate glycerophosphotransferase</fullName>
    </submittedName>
</protein>
<dbReference type="PANTHER" id="PTHR37316:SF3">
    <property type="entry name" value="TEICHOIC ACID GLYCEROL-PHOSPHATE TRANSFERASE"/>
    <property type="match status" value="1"/>
</dbReference>
<reference evidence="9" key="1">
    <citation type="submission" date="2022-10" db="EMBL/GenBank/DDBJ databases">
        <title>Cytochrome P450 Catalyzes Benzene Ring Formation in the Biosynthesis of Trialkyl-Substituted Aromatic Polyketides.</title>
        <authorList>
            <person name="Zhao E."/>
            <person name="Ge H."/>
        </authorList>
    </citation>
    <scope>NUCLEOTIDE SEQUENCE</scope>
    <source>
        <strain evidence="9">NA0869</strain>
    </source>
</reference>
<evidence type="ECO:0000259" key="8">
    <source>
        <dbReference type="Pfam" id="PF00535"/>
    </source>
</evidence>
<dbReference type="InterPro" id="IPR043149">
    <property type="entry name" value="TagF_N"/>
</dbReference>
<accession>A0ABY6I6P3</accession>
<comment type="similarity">
    <text evidence="2">Belongs to the CDP-glycerol glycerophosphotransferase family.</text>
</comment>
<evidence type="ECO:0000256" key="4">
    <source>
        <dbReference type="ARBA" id="ARBA00022679"/>
    </source>
</evidence>
<keyword evidence="5" id="KW-0777">Teichoic acid biosynthesis</keyword>
<dbReference type="Proteomes" id="UP001163878">
    <property type="component" value="Chromosome"/>
</dbReference>
<dbReference type="PANTHER" id="PTHR37316">
    <property type="entry name" value="TEICHOIC ACID GLYCEROL-PHOSPHATE PRIMASE"/>
    <property type="match status" value="1"/>
</dbReference>
<dbReference type="SUPFAM" id="SSF53448">
    <property type="entry name" value="Nucleotide-diphospho-sugar transferases"/>
    <property type="match status" value="1"/>
</dbReference>
<gene>
    <name evidence="9" type="ORF">OGH68_13570</name>
</gene>
<evidence type="ECO:0000313" key="10">
    <source>
        <dbReference type="Proteomes" id="UP001163878"/>
    </source>
</evidence>
<evidence type="ECO:0000256" key="5">
    <source>
        <dbReference type="ARBA" id="ARBA00022944"/>
    </source>
</evidence>
<evidence type="ECO:0000256" key="3">
    <source>
        <dbReference type="ARBA" id="ARBA00022475"/>
    </source>
</evidence>
<dbReference type="InterPro" id="IPR001173">
    <property type="entry name" value="Glyco_trans_2-like"/>
</dbReference>
<evidence type="ECO:0000256" key="6">
    <source>
        <dbReference type="ARBA" id="ARBA00023136"/>
    </source>
</evidence>
<dbReference type="InterPro" id="IPR007554">
    <property type="entry name" value="Glycerophosphate_synth"/>
</dbReference>
<feature type="region of interest" description="Disordered" evidence="7">
    <location>
        <begin position="727"/>
        <end position="757"/>
    </location>
</feature>
<keyword evidence="6" id="KW-0472">Membrane</keyword>
<dbReference type="Gene3D" id="3.90.550.10">
    <property type="entry name" value="Spore Coat Polysaccharide Biosynthesis Protein SpsA, Chain A"/>
    <property type="match status" value="1"/>
</dbReference>
<keyword evidence="10" id="KW-1185">Reference proteome</keyword>
<proteinExistence type="inferred from homology"/>
<dbReference type="RefSeq" id="WP_264243837.1">
    <property type="nucleotide sequence ID" value="NZ_CP107567.1"/>
</dbReference>
<dbReference type="Gene3D" id="3.40.50.11820">
    <property type="match status" value="1"/>
</dbReference>
<feature type="domain" description="Glycosyltransferase 2-like" evidence="8">
    <location>
        <begin position="5"/>
        <end position="109"/>
    </location>
</feature>
<dbReference type="Pfam" id="PF04464">
    <property type="entry name" value="Glyphos_transf"/>
    <property type="match status" value="1"/>
</dbReference>
<evidence type="ECO:0000313" key="9">
    <source>
        <dbReference type="EMBL" id="UYQ62409.1"/>
    </source>
</evidence>